<dbReference type="Proteomes" id="UP000236536">
    <property type="component" value="Chromosome"/>
</dbReference>
<accession>A0A2I7KD33</accession>
<reference evidence="3 4" key="1">
    <citation type="journal article" date="2017" name="Front. Microbiol.">
        <title>Phaeobacter piscinae sp. nov., a species of the Roseobacter group and potential aquaculture probiont.</title>
        <authorList>
            <person name="Sonnenschein E.C."/>
            <person name="Phippen C.B.W."/>
            <person name="Nielsen K.F."/>
            <person name="Mateiu R.V."/>
            <person name="Melchiorsen J."/>
            <person name="Gram L."/>
            <person name="Overmann J."/>
            <person name="Freese H.M."/>
        </authorList>
    </citation>
    <scope>NUCLEOTIDE SEQUENCE [LARGE SCALE GENOMIC DNA]</scope>
    <source>
        <strain evidence="3 4">P88</strain>
    </source>
</reference>
<feature type="region of interest" description="Disordered" evidence="1">
    <location>
        <begin position="26"/>
        <end position="49"/>
    </location>
</feature>
<keyword evidence="5" id="KW-1185">Reference proteome</keyword>
<evidence type="ECO:0000313" key="4">
    <source>
        <dbReference type="Proteomes" id="UP000236447"/>
    </source>
</evidence>
<dbReference type="AlphaFoldDB" id="A0A2I7KD33"/>
<organism evidence="3 4">
    <name type="scientific">Phaeobacter inhibens</name>
    <dbReference type="NCBI Taxonomy" id="221822"/>
    <lineage>
        <taxon>Bacteria</taxon>
        <taxon>Pseudomonadati</taxon>
        <taxon>Pseudomonadota</taxon>
        <taxon>Alphaproteobacteria</taxon>
        <taxon>Rhodobacterales</taxon>
        <taxon>Roseobacteraceae</taxon>
        <taxon>Phaeobacter</taxon>
    </lineage>
</organism>
<gene>
    <name evidence="2" type="ORF">PhaeoP66_00189</name>
    <name evidence="3" type="ORF">PhaeoP88_03178</name>
</gene>
<protein>
    <submittedName>
        <fullName evidence="3">Uncharacterized protein</fullName>
    </submittedName>
</protein>
<sequence length="49" mass="5409">MPTLGQALTFAVFTNEKGPRFRRGLLKSQTNRSQSPVDTSMVLPSSRVT</sequence>
<dbReference type="EMBL" id="CP010705">
    <property type="protein sequence ID" value="AUQ93017.1"/>
    <property type="molecule type" value="Genomic_DNA"/>
</dbReference>
<reference evidence="4 5" key="2">
    <citation type="journal article" date="2017" name="Genome Biol. Evol.">
        <title>Trajectories and Drivers of Genome Evolution in Surface-Associated Marine Phaeobacter.</title>
        <authorList>
            <person name="Freese H.M."/>
            <person name="Sikorski J."/>
            <person name="Bunk B."/>
            <person name="Scheuner C."/>
            <person name="Meier-Kolthoff J.P."/>
            <person name="Sproer C."/>
            <person name="Gram L."/>
            <person name="Overmann J."/>
        </authorList>
    </citation>
    <scope>NUCLEOTIDE SEQUENCE [LARGE SCALE GENOMIC DNA]</scope>
    <source>
        <strain evidence="2 5">P66</strain>
        <strain evidence="3 4">P88</strain>
    </source>
</reference>
<name>A0A2I7KD33_9RHOB</name>
<proteinExistence type="predicted"/>
<dbReference type="Proteomes" id="UP000236447">
    <property type="component" value="Chromosome"/>
</dbReference>
<evidence type="ECO:0000256" key="1">
    <source>
        <dbReference type="SAM" id="MobiDB-lite"/>
    </source>
</evidence>
<feature type="compositionally biased region" description="Polar residues" evidence="1">
    <location>
        <begin position="27"/>
        <end position="49"/>
    </location>
</feature>
<evidence type="ECO:0000313" key="3">
    <source>
        <dbReference type="EMBL" id="AUR00509.1"/>
    </source>
</evidence>
<reference evidence="2 5" key="3">
    <citation type="journal article" date="2017" name="Int. J. Syst. Evol. Microbiol.">
        <title>Adaptation of Surface-Associated Bacteria to the Open Ocean: A Genomically Distinct Subpopulation of Phaeobacter gallaeciensis Colonizes Pacific Mesozooplankton.</title>
        <authorList>
            <person name="Freese H.M."/>
            <person name="Methner A."/>
            <person name="Overmann J."/>
        </authorList>
    </citation>
    <scope>NUCLEOTIDE SEQUENCE [LARGE SCALE GENOMIC DNA]</scope>
    <source>
        <strain evidence="2 5">P66</strain>
    </source>
</reference>
<dbReference type="EMBL" id="CP010725">
    <property type="protein sequence ID" value="AUR00509.1"/>
    <property type="molecule type" value="Genomic_DNA"/>
</dbReference>
<evidence type="ECO:0000313" key="5">
    <source>
        <dbReference type="Proteomes" id="UP000236536"/>
    </source>
</evidence>
<evidence type="ECO:0000313" key="2">
    <source>
        <dbReference type="EMBL" id="AUQ93017.1"/>
    </source>
</evidence>